<dbReference type="VEuPathDB" id="FungiDB:PITG_11374"/>
<dbReference type="Proteomes" id="UP000006643">
    <property type="component" value="Unassembled WGS sequence"/>
</dbReference>
<sequence>MSRFILQSTLSTPSSTTAAMKFLLPAAIALAAATAHAEDFCGSTDKENGKVEVGAYKIVNNNWAVAGKQCTGVDWSETTTIAWHTSYNITGDQRSEIIIAIQ</sequence>
<dbReference type="GO" id="GO:0004553">
    <property type="term" value="F:hydrolase activity, hydrolyzing O-glycosyl compounds"/>
    <property type="evidence" value="ECO:0007669"/>
    <property type="project" value="InterPro"/>
</dbReference>
<dbReference type="InterPro" id="IPR013319">
    <property type="entry name" value="GH11/12"/>
</dbReference>
<name>D0NIM7_PHYIT</name>
<keyword evidence="3" id="KW-1185">Reference proteome</keyword>
<dbReference type="Gene3D" id="2.60.120.180">
    <property type="match status" value="1"/>
</dbReference>
<feature type="chain" id="PRO_5003012472" evidence="1">
    <location>
        <begin position="38"/>
        <end position="102"/>
    </location>
</feature>
<organism evidence="2 3">
    <name type="scientific">Phytophthora infestans (strain T30-4)</name>
    <name type="common">Potato late blight agent</name>
    <dbReference type="NCBI Taxonomy" id="403677"/>
    <lineage>
        <taxon>Eukaryota</taxon>
        <taxon>Sar</taxon>
        <taxon>Stramenopiles</taxon>
        <taxon>Oomycota</taxon>
        <taxon>Peronosporomycetes</taxon>
        <taxon>Peronosporales</taxon>
        <taxon>Peronosporaceae</taxon>
        <taxon>Phytophthora</taxon>
    </lineage>
</organism>
<gene>
    <name evidence="2" type="ORF">PITG_11374</name>
</gene>
<dbReference type="HOGENOM" id="CLU_2282939_0_0_1"/>
<dbReference type="KEGG" id="pif:PITG_11374"/>
<dbReference type="RefSeq" id="XP_002900971.1">
    <property type="nucleotide sequence ID" value="XM_002900925.1"/>
</dbReference>
<dbReference type="EMBL" id="DS028140">
    <property type="protein sequence ID" value="EEY59361.1"/>
    <property type="molecule type" value="Genomic_DNA"/>
</dbReference>
<accession>D0NIM7</accession>
<reference evidence="3" key="1">
    <citation type="journal article" date="2009" name="Nature">
        <title>Genome sequence and analysis of the Irish potato famine pathogen Phytophthora infestans.</title>
        <authorList>
            <consortium name="The Broad Institute Genome Sequencing Platform"/>
            <person name="Haas B.J."/>
            <person name="Kamoun S."/>
            <person name="Zody M.C."/>
            <person name="Jiang R.H."/>
            <person name="Handsaker R.E."/>
            <person name="Cano L.M."/>
            <person name="Grabherr M."/>
            <person name="Kodira C.D."/>
            <person name="Raffaele S."/>
            <person name="Torto-Alalibo T."/>
            <person name="Bozkurt T.O."/>
            <person name="Ah-Fong A.M."/>
            <person name="Alvarado L."/>
            <person name="Anderson V.L."/>
            <person name="Armstrong M.R."/>
            <person name="Avrova A."/>
            <person name="Baxter L."/>
            <person name="Beynon J."/>
            <person name="Boevink P.C."/>
            <person name="Bollmann S.R."/>
            <person name="Bos J.I."/>
            <person name="Bulone V."/>
            <person name="Cai G."/>
            <person name="Cakir C."/>
            <person name="Carrington J.C."/>
            <person name="Chawner M."/>
            <person name="Conti L."/>
            <person name="Costanzo S."/>
            <person name="Ewan R."/>
            <person name="Fahlgren N."/>
            <person name="Fischbach M.A."/>
            <person name="Fugelstad J."/>
            <person name="Gilroy E.M."/>
            <person name="Gnerre S."/>
            <person name="Green P.J."/>
            <person name="Grenville-Briggs L.J."/>
            <person name="Griffith J."/>
            <person name="Grunwald N.J."/>
            <person name="Horn K."/>
            <person name="Horner N.R."/>
            <person name="Hu C.H."/>
            <person name="Huitema E."/>
            <person name="Jeong D.H."/>
            <person name="Jones A.M."/>
            <person name="Jones J.D."/>
            <person name="Jones R.W."/>
            <person name="Karlsson E.K."/>
            <person name="Kunjeti S.G."/>
            <person name="Lamour K."/>
            <person name="Liu Z."/>
            <person name="Ma L."/>
            <person name="Maclean D."/>
            <person name="Chibucos M.C."/>
            <person name="McDonald H."/>
            <person name="McWalters J."/>
            <person name="Meijer H.J."/>
            <person name="Morgan W."/>
            <person name="Morris P.F."/>
            <person name="Munro C.A."/>
            <person name="O'Neill K."/>
            <person name="Ospina-Giraldo M."/>
            <person name="Pinzon A."/>
            <person name="Pritchard L."/>
            <person name="Ramsahoye B."/>
            <person name="Ren Q."/>
            <person name="Restrepo S."/>
            <person name="Roy S."/>
            <person name="Sadanandom A."/>
            <person name="Savidor A."/>
            <person name="Schornack S."/>
            <person name="Schwartz D.C."/>
            <person name="Schumann U.D."/>
            <person name="Schwessinger B."/>
            <person name="Seyer L."/>
            <person name="Sharpe T."/>
            <person name="Silvar C."/>
            <person name="Song J."/>
            <person name="Studholme D.J."/>
            <person name="Sykes S."/>
            <person name="Thines M."/>
            <person name="van de Vondervoort P.J."/>
            <person name="Phuntumart V."/>
            <person name="Wawra S."/>
            <person name="Weide R."/>
            <person name="Win J."/>
            <person name="Young C."/>
            <person name="Zhou S."/>
            <person name="Fry W."/>
            <person name="Meyers B.C."/>
            <person name="van West P."/>
            <person name="Ristaino J."/>
            <person name="Govers F."/>
            <person name="Birch P.R."/>
            <person name="Whisson S.C."/>
            <person name="Judelson H.S."/>
            <person name="Nusbaum C."/>
        </authorList>
    </citation>
    <scope>NUCLEOTIDE SEQUENCE [LARGE SCALE GENOMIC DNA]</scope>
    <source>
        <strain evidence="3">T30-4</strain>
    </source>
</reference>
<dbReference type="InParanoid" id="D0NIM7"/>
<protein>
    <submittedName>
        <fullName evidence="2">Uncharacterized protein</fullName>
    </submittedName>
</protein>
<dbReference type="GeneID" id="9473451"/>
<evidence type="ECO:0000313" key="3">
    <source>
        <dbReference type="Proteomes" id="UP000006643"/>
    </source>
</evidence>
<evidence type="ECO:0000256" key="1">
    <source>
        <dbReference type="SAM" id="SignalP"/>
    </source>
</evidence>
<keyword evidence="1" id="KW-0732">Signal</keyword>
<dbReference type="AlphaFoldDB" id="D0NIM7"/>
<proteinExistence type="predicted"/>
<feature type="signal peptide" evidence="1">
    <location>
        <begin position="1"/>
        <end position="37"/>
    </location>
</feature>
<evidence type="ECO:0000313" key="2">
    <source>
        <dbReference type="EMBL" id="EEY59361.1"/>
    </source>
</evidence>